<feature type="signal peptide" evidence="1">
    <location>
        <begin position="1"/>
        <end position="15"/>
    </location>
</feature>
<dbReference type="OrthoDB" id="5978988at2759"/>
<dbReference type="CDD" id="cd23992">
    <property type="entry name" value="PBP_GOBP"/>
    <property type="match status" value="1"/>
</dbReference>
<keyword evidence="1" id="KW-0732">Signal</keyword>
<sequence length="131" mass="15033">MKLLVVFTLFVAVYTKKLSPEVIKVWEGIVAPLYDDCVKITNVDPEIPKTMFELEDLPNADSFICYMKCIYDKLSFLKPNGELDQDQMLKVIYTLKLEELQKCIADTPKSTDLCKNTHDIAACIIHRVEND</sequence>
<name>A0A5N4ATW5_PHOPY</name>
<dbReference type="GO" id="GO:0005549">
    <property type="term" value="F:odorant binding"/>
    <property type="evidence" value="ECO:0007669"/>
    <property type="project" value="InterPro"/>
</dbReference>
<protein>
    <submittedName>
        <fullName evidence="2">Uncharacterized protein</fullName>
    </submittedName>
</protein>
<reference evidence="2 3" key="1">
    <citation type="journal article" date="2018" name="Elife">
        <title>Firefly genomes illuminate parallel origins of bioluminescence in beetles.</title>
        <authorList>
            <person name="Fallon T.R."/>
            <person name="Lower S.E."/>
            <person name="Chang C.H."/>
            <person name="Bessho-Uehara M."/>
            <person name="Martin G.J."/>
            <person name="Bewick A.J."/>
            <person name="Behringer M."/>
            <person name="Debat H.J."/>
            <person name="Wong I."/>
            <person name="Day J.C."/>
            <person name="Suvorov A."/>
            <person name="Silva C.J."/>
            <person name="Stanger-Hall K.F."/>
            <person name="Hall D.W."/>
            <person name="Schmitz R.J."/>
            <person name="Nelson D.R."/>
            <person name="Lewis S.M."/>
            <person name="Shigenobu S."/>
            <person name="Bybee S.M."/>
            <person name="Larracuente A.M."/>
            <person name="Oba Y."/>
            <person name="Weng J.K."/>
        </authorList>
    </citation>
    <scope>NUCLEOTIDE SEQUENCE [LARGE SCALE GENOMIC DNA]</scope>
    <source>
        <strain evidence="2">1611_PpyrPB1</strain>
        <tissue evidence="2">Whole body</tissue>
    </source>
</reference>
<dbReference type="InterPro" id="IPR006170">
    <property type="entry name" value="PBP/GOBP"/>
</dbReference>
<keyword evidence="3" id="KW-1185">Reference proteome</keyword>
<evidence type="ECO:0000313" key="2">
    <source>
        <dbReference type="EMBL" id="KAB0800759.1"/>
    </source>
</evidence>
<dbReference type="SUPFAM" id="SSF47565">
    <property type="entry name" value="Insect pheromone/odorant-binding proteins"/>
    <property type="match status" value="1"/>
</dbReference>
<proteinExistence type="predicted"/>
<dbReference type="InParanoid" id="A0A5N4ATW5"/>
<organism evidence="2 3">
    <name type="scientific">Photinus pyralis</name>
    <name type="common">Common eastern firefly</name>
    <name type="synonym">Lampyris pyralis</name>
    <dbReference type="NCBI Taxonomy" id="7054"/>
    <lineage>
        <taxon>Eukaryota</taxon>
        <taxon>Metazoa</taxon>
        <taxon>Ecdysozoa</taxon>
        <taxon>Arthropoda</taxon>
        <taxon>Hexapoda</taxon>
        <taxon>Insecta</taxon>
        <taxon>Pterygota</taxon>
        <taxon>Neoptera</taxon>
        <taxon>Endopterygota</taxon>
        <taxon>Coleoptera</taxon>
        <taxon>Polyphaga</taxon>
        <taxon>Elateriformia</taxon>
        <taxon>Elateroidea</taxon>
        <taxon>Lampyridae</taxon>
        <taxon>Lampyrinae</taxon>
        <taxon>Photinus</taxon>
    </lineage>
</organism>
<dbReference type="Gene3D" id="1.10.238.20">
    <property type="entry name" value="Pheromone/general odorant binding protein domain"/>
    <property type="match status" value="1"/>
</dbReference>
<dbReference type="InterPro" id="IPR036728">
    <property type="entry name" value="PBP_GOBP_sf"/>
</dbReference>
<dbReference type="FunCoup" id="A0A5N4ATW5">
    <property type="interactions" value="15"/>
</dbReference>
<dbReference type="Proteomes" id="UP000327044">
    <property type="component" value="Unassembled WGS sequence"/>
</dbReference>
<dbReference type="AlphaFoldDB" id="A0A5N4ATW5"/>
<comment type="caution">
    <text evidence="2">The sequence shown here is derived from an EMBL/GenBank/DDBJ whole genome shotgun (WGS) entry which is preliminary data.</text>
</comment>
<evidence type="ECO:0000256" key="1">
    <source>
        <dbReference type="SAM" id="SignalP"/>
    </source>
</evidence>
<dbReference type="SMART" id="SM00708">
    <property type="entry name" value="PhBP"/>
    <property type="match status" value="1"/>
</dbReference>
<accession>A0A5N4ATW5</accession>
<gene>
    <name evidence="2" type="ORF">PPYR_06498</name>
</gene>
<feature type="chain" id="PRO_5024395829" evidence="1">
    <location>
        <begin position="16"/>
        <end position="131"/>
    </location>
</feature>
<dbReference type="EMBL" id="VVIM01000004">
    <property type="protein sequence ID" value="KAB0800759.1"/>
    <property type="molecule type" value="Genomic_DNA"/>
</dbReference>
<evidence type="ECO:0000313" key="3">
    <source>
        <dbReference type="Proteomes" id="UP000327044"/>
    </source>
</evidence>
<dbReference type="Pfam" id="PF01395">
    <property type="entry name" value="PBP_GOBP"/>
    <property type="match status" value="1"/>
</dbReference>